<evidence type="ECO:0000313" key="2">
    <source>
        <dbReference type="Proteomes" id="UP001275084"/>
    </source>
</evidence>
<reference evidence="1" key="2">
    <citation type="submission" date="2023-06" db="EMBL/GenBank/DDBJ databases">
        <authorList>
            <consortium name="Lawrence Berkeley National Laboratory"/>
            <person name="Haridas S."/>
            <person name="Hensen N."/>
            <person name="Bonometti L."/>
            <person name="Westerberg I."/>
            <person name="Brannstrom I.O."/>
            <person name="Guillou S."/>
            <person name="Cros-Aarteil S."/>
            <person name="Calhoun S."/>
            <person name="Kuo A."/>
            <person name="Mondo S."/>
            <person name="Pangilinan J."/>
            <person name="Riley R."/>
            <person name="Labutti K."/>
            <person name="Andreopoulos B."/>
            <person name="Lipzen A."/>
            <person name="Chen C."/>
            <person name="Yanf M."/>
            <person name="Daum C."/>
            <person name="Ng V."/>
            <person name="Clum A."/>
            <person name="Steindorff A."/>
            <person name="Ohm R."/>
            <person name="Martin F."/>
            <person name="Silar P."/>
            <person name="Natvig D."/>
            <person name="Lalanne C."/>
            <person name="Gautier V."/>
            <person name="Ament-Velasquez S.L."/>
            <person name="Kruys A."/>
            <person name="Hutchinson M.I."/>
            <person name="Powell A.J."/>
            <person name="Barry K."/>
            <person name="Miller A.N."/>
            <person name="Grigoriev I.V."/>
            <person name="Debuchy R."/>
            <person name="Gladieux P."/>
            <person name="Thoren M.H."/>
            <person name="Johannesson H."/>
        </authorList>
    </citation>
    <scope>NUCLEOTIDE SEQUENCE</scope>
    <source>
        <strain evidence="1">CBS 955.72</strain>
    </source>
</reference>
<dbReference type="AlphaFoldDB" id="A0AAJ0H983"/>
<keyword evidence="2" id="KW-1185">Reference proteome</keyword>
<comment type="caution">
    <text evidence="1">The sequence shown here is derived from an EMBL/GenBank/DDBJ whole genome shotgun (WGS) entry which is preliminary data.</text>
</comment>
<dbReference type="Proteomes" id="UP001275084">
    <property type="component" value="Unassembled WGS sequence"/>
</dbReference>
<protein>
    <submittedName>
        <fullName evidence="1">Uncharacterized protein</fullName>
    </submittedName>
</protein>
<proteinExistence type="predicted"/>
<gene>
    <name evidence="1" type="ORF">B0T25DRAFT_318888</name>
</gene>
<accession>A0AAJ0H983</accession>
<evidence type="ECO:0000313" key="1">
    <source>
        <dbReference type="EMBL" id="KAK3344137.1"/>
    </source>
</evidence>
<organism evidence="1 2">
    <name type="scientific">Lasiosphaeria hispida</name>
    <dbReference type="NCBI Taxonomy" id="260671"/>
    <lineage>
        <taxon>Eukaryota</taxon>
        <taxon>Fungi</taxon>
        <taxon>Dikarya</taxon>
        <taxon>Ascomycota</taxon>
        <taxon>Pezizomycotina</taxon>
        <taxon>Sordariomycetes</taxon>
        <taxon>Sordariomycetidae</taxon>
        <taxon>Sordariales</taxon>
        <taxon>Lasiosphaeriaceae</taxon>
        <taxon>Lasiosphaeria</taxon>
    </lineage>
</organism>
<dbReference type="EMBL" id="JAUIQD010000007">
    <property type="protein sequence ID" value="KAK3344137.1"/>
    <property type="molecule type" value="Genomic_DNA"/>
</dbReference>
<sequence length="208" mass="23274">MSFLSPFWCPYLVEHERARVRVFTAGVIYLEKRRFGWDLFVLRHEMKGGYGHEKVGRKYCDVSRQVDGGRRRRGAGGNCSIGAACWPTWRLFFCAGVGCVGWSCGCFCKSNVFSRLILYWLGWVGSGIFSRVSDGLTMAKGNVLASMLVPCQWFNGGERPHGSQRAPQLAAIGLAMLRVNTVLRSVWTSVRHCNSPPVEWMVASGRIS</sequence>
<reference evidence="1" key="1">
    <citation type="journal article" date="2023" name="Mol. Phylogenet. Evol.">
        <title>Genome-scale phylogeny and comparative genomics of the fungal order Sordariales.</title>
        <authorList>
            <person name="Hensen N."/>
            <person name="Bonometti L."/>
            <person name="Westerberg I."/>
            <person name="Brannstrom I.O."/>
            <person name="Guillou S."/>
            <person name="Cros-Aarteil S."/>
            <person name="Calhoun S."/>
            <person name="Haridas S."/>
            <person name="Kuo A."/>
            <person name="Mondo S."/>
            <person name="Pangilinan J."/>
            <person name="Riley R."/>
            <person name="LaButti K."/>
            <person name="Andreopoulos B."/>
            <person name="Lipzen A."/>
            <person name="Chen C."/>
            <person name="Yan M."/>
            <person name="Daum C."/>
            <person name="Ng V."/>
            <person name="Clum A."/>
            <person name="Steindorff A."/>
            <person name="Ohm R.A."/>
            <person name="Martin F."/>
            <person name="Silar P."/>
            <person name="Natvig D.O."/>
            <person name="Lalanne C."/>
            <person name="Gautier V."/>
            <person name="Ament-Velasquez S.L."/>
            <person name="Kruys A."/>
            <person name="Hutchinson M.I."/>
            <person name="Powell A.J."/>
            <person name="Barry K."/>
            <person name="Miller A.N."/>
            <person name="Grigoriev I.V."/>
            <person name="Debuchy R."/>
            <person name="Gladieux P."/>
            <person name="Hiltunen Thoren M."/>
            <person name="Johannesson H."/>
        </authorList>
    </citation>
    <scope>NUCLEOTIDE SEQUENCE</scope>
    <source>
        <strain evidence="1">CBS 955.72</strain>
    </source>
</reference>
<name>A0AAJ0H983_9PEZI</name>